<feature type="compositionally biased region" description="Low complexity" evidence="2">
    <location>
        <begin position="144"/>
        <end position="173"/>
    </location>
</feature>
<keyword evidence="4" id="KW-1185">Reference proteome</keyword>
<reference evidence="3" key="1">
    <citation type="submission" date="2023-03" db="EMBL/GenBank/DDBJ databases">
        <title>Massive genome expansion in bonnet fungi (Mycena s.s.) driven by repeated elements and novel gene families across ecological guilds.</title>
        <authorList>
            <consortium name="Lawrence Berkeley National Laboratory"/>
            <person name="Harder C.B."/>
            <person name="Miyauchi S."/>
            <person name="Viragh M."/>
            <person name="Kuo A."/>
            <person name="Thoen E."/>
            <person name="Andreopoulos B."/>
            <person name="Lu D."/>
            <person name="Skrede I."/>
            <person name="Drula E."/>
            <person name="Henrissat B."/>
            <person name="Morin E."/>
            <person name="Kohler A."/>
            <person name="Barry K."/>
            <person name="LaButti K."/>
            <person name="Morin E."/>
            <person name="Salamov A."/>
            <person name="Lipzen A."/>
            <person name="Mereny Z."/>
            <person name="Hegedus B."/>
            <person name="Baldrian P."/>
            <person name="Stursova M."/>
            <person name="Weitz H."/>
            <person name="Taylor A."/>
            <person name="Grigoriev I.V."/>
            <person name="Nagy L.G."/>
            <person name="Martin F."/>
            <person name="Kauserud H."/>
        </authorList>
    </citation>
    <scope>NUCLEOTIDE SEQUENCE</scope>
    <source>
        <strain evidence="3">9144</strain>
    </source>
</reference>
<gene>
    <name evidence="3" type="ORF">GGX14DRAFT_393604</name>
</gene>
<feature type="region of interest" description="Disordered" evidence="2">
    <location>
        <begin position="565"/>
        <end position="642"/>
    </location>
</feature>
<dbReference type="Proteomes" id="UP001219525">
    <property type="component" value="Unassembled WGS sequence"/>
</dbReference>
<organism evidence="3 4">
    <name type="scientific">Mycena pura</name>
    <dbReference type="NCBI Taxonomy" id="153505"/>
    <lineage>
        <taxon>Eukaryota</taxon>
        <taxon>Fungi</taxon>
        <taxon>Dikarya</taxon>
        <taxon>Basidiomycota</taxon>
        <taxon>Agaricomycotina</taxon>
        <taxon>Agaricomycetes</taxon>
        <taxon>Agaricomycetidae</taxon>
        <taxon>Agaricales</taxon>
        <taxon>Marasmiineae</taxon>
        <taxon>Mycenaceae</taxon>
        <taxon>Mycena</taxon>
    </lineage>
</organism>
<accession>A0AAD6YEQ5</accession>
<evidence type="ECO:0000256" key="1">
    <source>
        <dbReference type="SAM" id="Coils"/>
    </source>
</evidence>
<dbReference type="EMBL" id="JARJCW010000023">
    <property type="protein sequence ID" value="KAJ7212716.1"/>
    <property type="molecule type" value="Genomic_DNA"/>
</dbReference>
<evidence type="ECO:0000313" key="3">
    <source>
        <dbReference type="EMBL" id="KAJ7212716.1"/>
    </source>
</evidence>
<feature type="region of interest" description="Disordered" evidence="2">
    <location>
        <begin position="138"/>
        <end position="173"/>
    </location>
</feature>
<name>A0AAD6YEQ5_9AGAR</name>
<keyword evidence="1" id="KW-0175">Coiled coil</keyword>
<comment type="caution">
    <text evidence="3">The sequence shown here is derived from an EMBL/GenBank/DDBJ whole genome shotgun (WGS) entry which is preliminary data.</text>
</comment>
<evidence type="ECO:0000256" key="2">
    <source>
        <dbReference type="SAM" id="MobiDB-lite"/>
    </source>
</evidence>
<proteinExistence type="predicted"/>
<evidence type="ECO:0000313" key="4">
    <source>
        <dbReference type="Proteomes" id="UP001219525"/>
    </source>
</evidence>
<sequence length="642" mass="70176">MPLPGYSRIVKLKNDFIAIPILSEIQSAATLEICKDPSYDLTVTLADTTKKAIRKHVLGHIAFQHESADAVAERAEEVELMDRVKAEAQANPEAVTTSNTDEDLGEDADAVQKTLRGYTIAGWERAIQKKITNRNSYVKRTQGTGTTKAKKTAATAPTTSNTVAATAAPHAPSSPLDLATAMRILGLVDYDARKKFHVDQHEAILKLARTFEGSNTGANFHRAEKMLWDTADKKHWQKELDNELADISPEQRMAALCAAFSEALTAIQDSGRFPLFCATLQLAYLDGQKISFEVGSGEAVPAGAVISTGFQDNLKNEALSQEYLSKMHEWVAEPLQEDLAIAQNPAKSDVHPEFLLSESEIENLSPRELVASLSEFLGASFAHAFGDSPVIWDKITQDSSRFYDSDRLAIAFPLQDPTKLTASQRFALASALVVAAGPGTANLFRCPEPDSTEQALAEERERIRRETTAESERVQREALDLELTRKVQEAADATEQVRQDSAREADRSRREEADRLAQEQADREAEAAETERVRLAVAANAERVRLETEAAIVEAERIRLEAEAAAWKESEDTGATGGKENKSGAGGKKKGGRAGGKPRDQVMKTADAAEVGTRKSTRQKRAPQRLGQEDDDVPTAKRAKTS</sequence>
<dbReference type="AlphaFoldDB" id="A0AAD6YEQ5"/>
<protein>
    <submittedName>
        <fullName evidence="3">Uncharacterized protein</fullName>
    </submittedName>
</protein>
<feature type="coiled-coil region" evidence="1">
    <location>
        <begin position="536"/>
        <end position="563"/>
    </location>
</feature>
<feature type="region of interest" description="Disordered" evidence="2">
    <location>
        <begin position="485"/>
        <end position="530"/>
    </location>
</feature>